<dbReference type="GO" id="GO:0003677">
    <property type="term" value="F:DNA binding"/>
    <property type="evidence" value="ECO:0007669"/>
    <property type="project" value="UniProtKB-KW"/>
</dbReference>
<keyword evidence="1" id="KW-0238">DNA-binding</keyword>
<comment type="caution">
    <text evidence="1">The sequence shown here is derived from an EMBL/GenBank/DDBJ whole genome shotgun (WGS) entry which is preliminary data.</text>
</comment>
<evidence type="ECO:0000313" key="2">
    <source>
        <dbReference type="Proteomes" id="UP000476310"/>
    </source>
</evidence>
<reference evidence="1" key="1">
    <citation type="submission" date="2020-02" db="EMBL/GenBank/DDBJ databases">
        <title>A new Streptomyces sp. for controlling soil-borne diseases.</title>
        <authorList>
            <person name="Li X."/>
            <person name="Tian Y."/>
            <person name="Gao K."/>
        </authorList>
    </citation>
    <scope>NUCLEOTIDE SEQUENCE [LARGE SCALE GENOMIC DNA]</scope>
    <source>
        <strain evidence="1">0250</strain>
    </source>
</reference>
<gene>
    <name evidence="1" type="ORF">G4H13_47515</name>
</gene>
<evidence type="ECO:0000313" key="1">
    <source>
        <dbReference type="EMBL" id="NEW77754.1"/>
    </source>
</evidence>
<organism evidence="1 2">
    <name type="scientific">Streptomyces rhizosphaericus</name>
    <dbReference type="NCBI Taxonomy" id="114699"/>
    <lineage>
        <taxon>Bacteria</taxon>
        <taxon>Bacillati</taxon>
        <taxon>Actinomycetota</taxon>
        <taxon>Actinomycetes</taxon>
        <taxon>Kitasatosporales</taxon>
        <taxon>Streptomycetaceae</taxon>
        <taxon>Streptomyces</taxon>
        <taxon>Streptomyces violaceusniger group</taxon>
    </lineage>
</organism>
<dbReference type="AlphaFoldDB" id="A0A6G4AYD0"/>
<dbReference type="EMBL" id="JAAIKT010000149">
    <property type="protein sequence ID" value="NEW77754.1"/>
    <property type="molecule type" value="Genomic_DNA"/>
</dbReference>
<keyword evidence="2" id="KW-1185">Reference proteome</keyword>
<name>A0A6G4AYD0_9ACTN</name>
<protein>
    <submittedName>
        <fullName evidence="1">DNA-binding protein</fullName>
    </submittedName>
</protein>
<dbReference type="RefSeq" id="WP_164437329.1">
    <property type="nucleotide sequence ID" value="NZ_JAAIKT010000149.1"/>
</dbReference>
<sequence length="439" mass="47300">MDETPKTLLKLLVTQQRMTYATFEELFNNTADKVINKGTKNPTCGETQFRRWTGGKLKSLPGADTCLVLEAMFPGYDVEALFGPPPATSPQVPAFDLEEQILMTAREAHEDADSTATASISNTTIDQLRDRIGTLAQEYHARPALTVFSQAEELRQEAERHRDRTQIPVQQQELLILCGQAVALLSAAAFNLGSLSGARRLARTAALYGESARFSPLQAFADGSLAYIAYHAGEPTEAIVKARSALSHGGLGDVAKRRLLAIQARALGHLGDVESAQRAIRQSEETGLGHRDDLHDGVGGEFGFPDERLAMSNSSTALLIGNGAQAEAMARRALALLSEKDPTSRAAHVLGSAAADLALARLISGDVDGAAEALEPIWAIPGDQRITGILVRAAQVRRYLSQPAFHGAHLPTQLRERIEDFTRASAPYQLGNHQLAVEA</sequence>
<accession>A0A6G4AYD0</accession>
<proteinExistence type="predicted"/>
<dbReference type="Proteomes" id="UP000476310">
    <property type="component" value="Unassembled WGS sequence"/>
</dbReference>